<accession>A0ABN9W9Z2</accession>
<feature type="compositionally biased region" description="Basic residues" evidence="1">
    <location>
        <begin position="91"/>
        <end position="100"/>
    </location>
</feature>
<keyword evidence="2" id="KW-0812">Transmembrane</keyword>
<dbReference type="InterPro" id="IPR029044">
    <property type="entry name" value="Nucleotide-diphossugar_trans"/>
</dbReference>
<feature type="compositionally biased region" description="Pro residues" evidence="1">
    <location>
        <begin position="157"/>
        <end position="167"/>
    </location>
</feature>
<reference evidence="3" key="1">
    <citation type="submission" date="2023-10" db="EMBL/GenBank/DDBJ databases">
        <authorList>
            <person name="Chen Y."/>
            <person name="Shah S."/>
            <person name="Dougan E. K."/>
            <person name="Thang M."/>
            <person name="Chan C."/>
        </authorList>
    </citation>
    <scope>NUCLEOTIDE SEQUENCE [LARGE SCALE GENOMIC DNA]</scope>
</reference>
<name>A0ABN9W9Z2_9DINO</name>
<feature type="compositionally biased region" description="Basic and acidic residues" evidence="1">
    <location>
        <begin position="209"/>
        <end position="220"/>
    </location>
</feature>
<feature type="region of interest" description="Disordered" evidence="1">
    <location>
        <begin position="1"/>
        <end position="23"/>
    </location>
</feature>
<keyword evidence="4" id="KW-1185">Reference proteome</keyword>
<organism evidence="3 4">
    <name type="scientific">Prorocentrum cordatum</name>
    <dbReference type="NCBI Taxonomy" id="2364126"/>
    <lineage>
        <taxon>Eukaryota</taxon>
        <taxon>Sar</taxon>
        <taxon>Alveolata</taxon>
        <taxon>Dinophyceae</taxon>
        <taxon>Prorocentrales</taxon>
        <taxon>Prorocentraceae</taxon>
        <taxon>Prorocentrum</taxon>
    </lineage>
</organism>
<feature type="compositionally biased region" description="Low complexity" evidence="1">
    <location>
        <begin position="1"/>
        <end position="19"/>
    </location>
</feature>
<keyword evidence="2" id="KW-0472">Membrane</keyword>
<feature type="transmembrane region" description="Helical" evidence="2">
    <location>
        <begin position="32"/>
        <end position="50"/>
    </location>
</feature>
<feature type="region of interest" description="Disordered" evidence="1">
    <location>
        <begin position="64"/>
        <end position="121"/>
    </location>
</feature>
<dbReference type="Proteomes" id="UP001189429">
    <property type="component" value="Unassembled WGS sequence"/>
</dbReference>
<protein>
    <submittedName>
        <fullName evidence="3">Uncharacterized protein</fullName>
    </submittedName>
</protein>
<sequence length="316" mass="33321">ARAAREPAATMAPGRASRGSSGGGGSCLRPALFAWFLALAALVVYANFSYTPQSSLRLLACSRRPRTKPTGGARCSQTARTRGGGSNGSSRRTRRRRWRTAIRPAESSSEEDAAPRPQEAAAGPVLAAAAGPTEVLAKAAPAEAAPGRAFRGQPLPAASPGPPPPAVAPSGAAQGAAPGEEQRQRRGPRPTVIPDADYEDNAPWPGPRPGDRELPPRETRSVFPGADQEHLHGLLGRLPNGELRVPPTPLPQGGLSQDEKSLAHLRGQCYNARASDATSIDRHQPDKRSSRCKELHHEYTTAPLPSASVVMVFHNE</sequence>
<comment type="caution">
    <text evidence="3">The sequence shown here is derived from an EMBL/GenBank/DDBJ whole genome shotgun (WGS) entry which is preliminary data.</text>
</comment>
<keyword evidence="2" id="KW-1133">Transmembrane helix</keyword>
<evidence type="ECO:0000313" key="4">
    <source>
        <dbReference type="Proteomes" id="UP001189429"/>
    </source>
</evidence>
<feature type="non-terminal residue" evidence="3">
    <location>
        <position position="316"/>
    </location>
</feature>
<evidence type="ECO:0000313" key="3">
    <source>
        <dbReference type="EMBL" id="CAK0883030.1"/>
    </source>
</evidence>
<dbReference type="Gene3D" id="3.90.550.10">
    <property type="entry name" value="Spore Coat Polysaccharide Biosynthesis Protein SpsA, Chain A"/>
    <property type="match status" value="1"/>
</dbReference>
<proteinExistence type="predicted"/>
<feature type="region of interest" description="Disordered" evidence="1">
    <location>
        <begin position="138"/>
        <end position="257"/>
    </location>
</feature>
<feature type="compositionally biased region" description="Low complexity" evidence="1">
    <location>
        <begin position="168"/>
        <end position="179"/>
    </location>
</feature>
<evidence type="ECO:0000256" key="1">
    <source>
        <dbReference type="SAM" id="MobiDB-lite"/>
    </source>
</evidence>
<evidence type="ECO:0000256" key="2">
    <source>
        <dbReference type="SAM" id="Phobius"/>
    </source>
</evidence>
<feature type="non-terminal residue" evidence="3">
    <location>
        <position position="1"/>
    </location>
</feature>
<gene>
    <name evidence="3" type="ORF">PCOR1329_LOCUS65342</name>
</gene>
<feature type="compositionally biased region" description="Low complexity" evidence="1">
    <location>
        <begin position="138"/>
        <end position="156"/>
    </location>
</feature>
<dbReference type="EMBL" id="CAUYUJ010018365">
    <property type="protein sequence ID" value="CAK0883030.1"/>
    <property type="molecule type" value="Genomic_DNA"/>
</dbReference>